<feature type="binding site" description="via carbamate group" evidence="1">
    <location>
        <position position="153"/>
    </location>
    <ligand>
        <name>Zn(2+)</name>
        <dbReference type="ChEBI" id="CHEBI:29105"/>
        <label>1</label>
    </ligand>
</feature>
<dbReference type="KEGG" id="grc:GI584_23315"/>
<evidence type="ECO:0000256" key="3">
    <source>
        <dbReference type="PIRSR" id="PIRSR039004-3"/>
    </source>
</evidence>
<dbReference type="PANTHER" id="PTHR42717:SF1">
    <property type="entry name" value="IMIDAZOLONEPROPIONASE AND RELATED AMIDOHYDROLASES"/>
    <property type="match status" value="1"/>
</dbReference>
<dbReference type="EC" id="3.5.2.3" evidence="4"/>
<sequence length="376" mass="41621">MNNRYVLRNVRQVTGDKIDIVIDSGIIHEITGAGLVQGAHAQVHDCTGMYISSGWIDLHVHAFPEFNPYGDEIDSIGVEQGVTTIVDAGSCGTDRIEDLLANSSTAKTNVLSFLNIAQVGLQRIDELSNLDWIKKEKVLEMVEKHRDRIVGLKARISKSVVGSNEIKPLHLARQISNDANLPLMVHIGSGPPAITDILPLLETNDVVTHYLHGKANNLFDKDGFPYQELIDAIERGVHLDVGHGSASFSFPVAELAKMHGIRFHTISTDIYKNNRLHGPVYSLANVLSKFLYLDYELEEVINAVTIHPAKWLHKPELGRIQVGDTANLTLFTIDNEPETLVDSEGNERRTTKMIKPKGVIINGEFLTCEVRTKASD</sequence>
<dbReference type="Gene3D" id="3.20.20.140">
    <property type="entry name" value="Metal-dependent hydrolases"/>
    <property type="match status" value="1"/>
</dbReference>
<dbReference type="InterPro" id="IPR011059">
    <property type="entry name" value="Metal-dep_hydrolase_composite"/>
</dbReference>
<evidence type="ECO:0000313" key="4">
    <source>
        <dbReference type="EMBL" id="QGH36803.1"/>
    </source>
</evidence>
<dbReference type="InterPro" id="IPR047601">
    <property type="entry name" value="EF_0837-like"/>
</dbReference>
<organism evidence="4 5">
    <name type="scientific">Gracilibacillus salitolerans</name>
    <dbReference type="NCBI Taxonomy" id="2663022"/>
    <lineage>
        <taxon>Bacteria</taxon>
        <taxon>Bacillati</taxon>
        <taxon>Bacillota</taxon>
        <taxon>Bacilli</taxon>
        <taxon>Bacillales</taxon>
        <taxon>Bacillaceae</taxon>
        <taxon>Gracilibacillus</taxon>
    </lineage>
</organism>
<dbReference type="RefSeq" id="WP_153792811.1">
    <property type="nucleotide sequence ID" value="NZ_CP045915.1"/>
</dbReference>
<feature type="binding site" evidence="1">
    <location>
        <position position="269"/>
    </location>
    <ligand>
        <name>Zn(2+)</name>
        <dbReference type="ChEBI" id="CHEBI:29105"/>
        <label>1</label>
    </ligand>
</feature>
<dbReference type="GO" id="GO:0046872">
    <property type="term" value="F:metal ion binding"/>
    <property type="evidence" value="ECO:0007669"/>
    <property type="project" value="UniProtKB-KW"/>
</dbReference>
<evidence type="ECO:0000256" key="1">
    <source>
        <dbReference type="PIRSR" id="PIRSR039004-1"/>
    </source>
</evidence>
<dbReference type="SUPFAM" id="SSF51556">
    <property type="entry name" value="Metallo-dependent hydrolases"/>
    <property type="match status" value="1"/>
</dbReference>
<feature type="binding site" evidence="1">
    <location>
        <position position="186"/>
    </location>
    <ligand>
        <name>Zn(2+)</name>
        <dbReference type="ChEBI" id="CHEBI:29105"/>
        <label>2</label>
    </ligand>
</feature>
<protein>
    <submittedName>
        <fullName evidence="4">Amidohydrolase/deacetylase family metallohydrolase</fullName>
        <ecNumber evidence="4">3.5.2.3</ecNumber>
    </submittedName>
</protein>
<dbReference type="SUPFAM" id="SSF51338">
    <property type="entry name" value="Composite domain of metallo-dependent hydrolases"/>
    <property type="match status" value="1"/>
</dbReference>
<reference evidence="4 5" key="1">
    <citation type="submission" date="2019-11" db="EMBL/GenBank/DDBJ databases">
        <title>Gracilibacillus salitolerans sp. nov., a moderate halophile isolated from a saline soil in northwest China.</title>
        <authorList>
            <person name="Gan L."/>
        </authorList>
    </citation>
    <scope>NUCLEOTIDE SEQUENCE [LARGE SCALE GENOMIC DNA]</scope>
    <source>
        <strain evidence="4 5">SCU50</strain>
    </source>
</reference>
<name>A0A5Q2TS02_9BACI</name>
<feature type="binding site" description="via carbamate group" evidence="1">
    <location>
        <position position="153"/>
    </location>
    <ligand>
        <name>Zn(2+)</name>
        <dbReference type="ChEBI" id="CHEBI:29105"/>
        <label>2</label>
    </ligand>
</feature>
<feature type="binding site" evidence="1">
    <location>
        <position position="61"/>
    </location>
    <ligand>
        <name>Zn(2+)</name>
        <dbReference type="ChEBI" id="CHEBI:29105"/>
        <label>1</label>
    </ligand>
</feature>
<keyword evidence="4" id="KW-0378">Hydrolase</keyword>
<evidence type="ECO:0000256" key="2">
    <source>
        <dbReference type="PIRSR" id="PIRSR039004-2"/>
    </source>
</evidence>
<dbReference type="EMBL" id="CP045915">
    <property type="protein sequence ID" value="QGH36803.1"/>
    <property type="molecule type" value="Genomic_DNA"/>
</dbReference>
<feature type="binding site" evidence="1">
    <location>
        <position position="59"/>
    </location>
    <ligand>
        <name>Zn(2+)</name>
        <dbReference type="ChEBI" id="CHEBI:29105"/>
        <label>1</label>
    </ligand>
</feature>
<dbReference type="Pfam" id="PF22647">
    <property type="entry name" value="EF_0837-like_N"/>
    <property type="match status" value="1"/>
</dbReference>
<dbReference type="GO" id="GO:0004151">
    <property type="term" value="F:dihydroorotase activity"/>
    <property type="evidence" value="ECO:0007669"/>
    <property type="project" value="UniProtKB-EC"/>
</dbReference>
<feature type="site" description="Transition state stabilizer" evidence="3">
    <location>
        <position position="155"/>
    </location>
</feature>
<gene>
    <name evidence="4" type="ORF">GI584_23315</name>
</gene>
<dbReference type="PANTHER" id="PTHR42717">
    <property type="entry name" value="DIHYDROOROTASE-RELATED"/>
    <property type="match status" value="1"/>
</dbReference>
<evidence type="ECO:0000313" key="5">
    <source>
        <dbReference type="Proteomes" id="UP000339690"/>
    </source>
</evidence>
<dbReference type="AlphaFoldDB" id="A0A5Q2TS02"/>
<feature type="binding site" evidence="1">
    <location>
        <position position="209"/>
    </location>
    <ligand>
        <name>Zn(2+)</name>
        <dbReference type="ChEBI" id="CHEBI:29105"/>
        <label>2</label>
    </ligand>
</feature>
<keyword evidence="1" id="KW-0862">Zinc</keyword>
<proteinExistence type="predicted"/>
<dbReference type="InterPro" id="IPR020043">
    <property type="entry name" value="Deacetylase_Atu3266-like"/>
</dbReference>
<dbReference type="InterPro" id="IPR032466">
    <property type="entry name" value="Metal_Hydrolase"/>
</dbReference>
<dbReference type="Gene3D" id="2.30.40.10">
    <property type="entry name" value="Urease, subunit C, domain 1"/>
    <property type="match status" value="1"/>
</dbReference>
<dbReference type="NCBIfam" id="NF006689">
    <property type="entry name" value="PRK09237.1"/>
    <property type="match status" value="1"/>
</dbReference>
<accession>A0A5Q2TS02</accession>
<dbReference type="NCBIfam" id="TIGR03583">
    <property type="entry name" value="EF_0837"/>
    <property type="match status" value="1"/>
</dbReference>
<feature type="modified residue" description="N6-carboxylysine" evidence="2">
    <location>
        <position position="153"/>
    </location>
</feature>
<dbReference type="GO" id="GO:0019213">
    <property type="term" value="F:deacetylase activity"/>
    <property type="evidence" value="ECO:0007669"/>
    <property type="project" value="InterPro"/>
</dbReference>
<keyword evidence="1" id="KW-0479">Metal-binding</keyword>
<dbReference type="PIRSF" id="PIRSF039004">
    <property type="entry name" value="ADE_EF_0837"/>
    <property type="match status" value="1"/>
</dbReference>
<dbReference type="Proteomes" id="UP000339690">
    <property type="component" value="Chromosome"/>
</dbReference>
<keyword evidence="5" id="KW-1185">Reference proteome</keyword>